<proteinExistence type="predicted"/>
<dbReference type="Pfam" id="PF25539">
    <property type="entry name" value="Bestrophin_2"/>
    <property type="match status" value="1"/>
</dbReference>
<dbReference type="GO" id="GO:0005254">
    <property type="term" value="F:chloride channel activity"/>
    <property type="evidence" value="ECO:0007669"/>
    <property type="project" value="InterPro"/>
</dbReference>
<feature type="compositionally biased region" description="Basic and acidic residues" evidence="8">
    <location>
        <begin position="467"/>
        <end position="483"/>
    </location>
</feature>
<dbReference type="EMBL" id="JAPDRK010000026">
    <property type="protein sequence ID" value="KAJ9602562.1"/>
    <property type="molecule type" value="Genomic_DNA"/>
</dbReference>
<keyword evidence="4 9" id="KW-0812">Transmembrane</keyword>
<dbReference type="AlphaFoldDB" id="A0AA38WWT4"/>
<evidence type="ECO:0000256" key="7">
    <source>
        <dbReference type="ARBA" id="ARBA00023136"/>
    </source>
</evidence>
<evidence type="ECO:0000313" key="10">
    <source>
        <dbReference type="EMBL" id="KAJ9602562.1"/>
    </source>
</evidence>
<dbReference type="InterPro" id="IPR044669">
    <property type="entry name" value="YneE/VCCN1/2-like"/>
</dbReference>
<gene>
    <name evidence="10" type="ORF">H2200_013105</name>
</gene>
<evidence type="ECO:0000256" key="2">
    <source>
        <dbReference type="ARBA" id="ARBA00022448"/>
    </source>
</evidence>
<reference evidence="10" key="1">
    <citation type="submission" date="2022-10" db="EMBL/GenBank/DDBJ databases">
        <title>Culturing micro-colonial fungi from biological soil crusts in the Mojave desert and describing Neophaeococcomyces mojavensis, and introducing the new genera and species Taxawa tesnikishii.</title>
        <authorList>
            <person name="Kurbessoian T."/>
            <person name="Stajich J.E."/>
        </authorList>
    </citation>
    <scope>NUCLEOTIDE SEQUENCE</scope>
    <source>
        <strain evidence="10">TK_41</strain>
    </source>
</reference>
<feature type="transmembrane region" description="Helical" evidence="9">
    <location>
        <begin position="319"/>
        <end position="340"/>
    </location>
</feature>
<evidence type="ECO:0000256" key="9">
    <source>
        <dbReference type="SAM" id="Phobius"/>
    </source>
</evidence>
<dbReference type="Proteomes" id="UP001172673">
    <property type="component" value="Unassembled WGS sequence"/>
</dbReference>
<sequence length="492" mass="54721">MEATNNNKNLRLTVTDFASSTSSNDPNVLVSPGRNPNFKPLALRARTHTSMDIEDLFVGPRDMNHHSKWPFFLRLHGSVVPKMVLPLTFVAGWATMITCISKFVHPLTFDSVLLTITGFVVSLALSFRSQTAYERYSDGRKYWAQLMVTGRSLARIIWIHTKERTAEGEAQTKADVLAKLTALNLINAYAVSLKHRLRFEPATDYPDLQPLIGNLHTLAGEADQTKLLPKKVSSWKATGEYLGVTFAHSNPRKLIKRSRDNLGNLPLEVLNYLGAYLEDICTNGQLTLPIHQTNSMNSLVQMADILTGCERVLNTPVPLAYSISISQITWVYILVLPFQLYSKLKWMTIFGTLLAAYIILGLAAIGYEIENPFGDDVNDLPLDTFCRELASDIDVMTSIPIPTTKNFVSVAENKVLYPLSLSDYGAWNERSLPEIRAALRAKATTAATSVEFERAKAQSESTNETLEAQRAEPEKEAETKPRQDIVSGADAV</sequence>
<keyword evidence="7 9" id="KW-0472">Membrane</keyword>
<protein>
    <submittedName>
        <fullName evidence="10">Uncharacterized protein</fullName>
    </submittedName>
</protein>
<keyword evidence="6" id="KW-0406">Ion transport</keyword>
<comment type="subcellular location">
    <subcellularLocation>
        <location evidence="1">Cell membrane</location>
        <topology evidence="1">Multi-pass membrane protein</topology>
    </subcellularLocation>
</comment>
<dbReference type="PANTHER" id="PTHR33281:SF19">
    <property type="entry name" value="VOLTAGE-DEPENDENT ANION CHANNEL-FORMING PROTEIN YNEE"/>
    <property type="match status" value="1"/>
</dbReference>
<feature type="region of interest" description="Disordered" evidence="8">
    <location>
        <begin position="453"/>
        <end position="492"/>
    </location>
</feature>
<evidence type="ECO:0000256" key="6">
    <source>
        <dbReference type="ARBA" id="ARBA00023065"/>
    </source>
</evidence>
<evidence type="ECO:0000256" key="5">
    <source>
        <dbReference type="ARBA" id="ARBA00022989"/>
    </source>
</evidence>
<feature type="transmembrane region" description="Helical" evidence="9">
    <location>
        <begin position="111"/>
        <end position="127"/>
    </location>
</feature>
<accession>A0AA38WWT4</accession>
<keyword evidence="3" id="KW-1003">Cell membrane</keyword>
<comment type="caution">
    <text evidence="10">The sequence shown here is derived from an EMBL/GenBank/DDBJ whole genome shotgun (WGS) entry which is preliminary data.</text>
</comment>
<organism evidence="10 11">
    <name type="scientific">Cladophialophora chaetospira</name>
    <dbReference type="NCBI Taxonomy" id="386627"/>
    <lineage>
        <taxon>Eukaryota</taxon>
        <taxon>Fungi</taxon>
        <taxon>Dikarya</taxon>
        <taxon>Ascomycota</taxon>
        <taxon>Pezizomycotina</taxon>
        <taxon>Eurotiomycetes</taxon>
        <taxon>Chaetothyriomycetidae</taxon>
        <taxon>Chaetothyriales</taxon>
        <taxon>Herpotrichiellaceae</taxon>
        <taxon>Cladophialophora</taxon>
    </lineage>
</organism>
<keyword evidence="5 9" id="KW-1133">Transmembrane helix</keyword>
<keyword evidence="2" id="KW-0813">Transport</keyword>
<evidence type="ECO:0000256" key="4">
    <source>
        <dbReference type="ARBA" id="ARBA00022692"/>
    </source>
</evidence>
<evidence type="ECO:0000256" key="3">
    <source>
        <dbReference type="ARBA" id="ARBA00022475"/>
    </source>
</evidence>
<evidence type="ECO:0000313" key="11">
    <source>
        <dbReference type="Proteomes" id="UP001172673"/>
    </source>
</evidence>
<evidence type="ECO:0000256" key="1">
    <source>
        <dbReference type="ARBA" id="ARBA00004651"/>
    </source>
</evidence>
<feature type="transmembrane region" description="Helical" evidence="9">
    <location>
        <begin position="346"/>
        <end position="367"/>
    </location>
</feature>
<dbReference type="PANTHER" id="PTHR33281">
    <property type="entry name" value="UPF0187 PROTEIN YNEE"/>
    <property type="match status" value="1"/>
</dbReference>
<evidence type="ECO:0000256" key="8">
    <source>
        <dbReference type="SAM" id="MobiDB-lite"/>
    </source>
</evidence>
<dbReference type="GO" id="GO:0005886">
    <property type="term" value="C:plasma membrane"/>
    <property type="evidence" value="ECO:0007669"/>
    <property type="project" value="UniProtKB-SubCell"/>
</dbReference>
<keyword evidence="11" id="KW-1185">Reference proteome</keyword>
<name>A0AA38WWT4_9EURO</name>